<proteinExistence type="inferred from homology"/>
<feature type="compositionally biased region" description="Low complexity" evidence="6">
    <location>
        <begin position="183"/>
        <end position="192"/>
    </location>
</feature>
<feature type="region of interest" description="Disordered" evidence="6">
    <location>
        <begin position="80"/>
        <end position="194"/>
    </location>
</feature>
<feature type="compositionally biased region" description="Basic and acidic residues" evidence="6">
    <location>
        <begin position="80"/>
        <end position="94"/>
    </location>
</feature>
<keyword evidence="3" id="KW-0449">Lipoprotein</keyword>
<keyword evidence="1" id="KW-0488">Methylation</keyword>
<dbReference type="GO" id="GO:0046872">
    <property type="term" value="F:metal ion binding"/>
    <property type="evidence" value="ECO:0007669"/>
    <property type="project" value="UniProtKB-KW"/>
</dbReference>
<evidence type="ECO:0000256" key="2">
    <source>
        <dbReference type="ARBA" id="ARBA00022723"/>
    </source>
</evidence>
<dbReference type="PANTHER" id="PTHR45868">
    <property type="entry name" value="HEAVY METAL-ASSOCIATED ISOPRENYLATED PLANT PROTEIN 33-RELATED"/>
    <property type="match status" value="1"/>
</dbReference>
<dbReference type="FunFam" id="3.30.70.100:FF:000008">
    <property type="entry name" value="Copper transport protein ATOX1"/>
    <property type="match status" value="1"/>
</dbReference>
<evidence type="ECO:0000313" key="8">
    <source>
        <dbReference type="EMBL" id="TKS15874.1"/>
    </source>
</evidence>
<sequence length="281" mass="29912">MAATTSVQEVPKALKCKTWVLKVSIHCQGCKRKVRKVLQSIDGVYTTSIDSQQQRVTVTGNIEAGTLIKKLMKTGKHAEIWPEKVATKEKESGKAKGMHSTNDHNQNDSGSKKSVRFSVEGLGEETKKGKKPPENSTAGEELPGGNNKGSIPEGGGADSACKKKKKKGQKGNDGSNVTGGSGSPSSGTSAGSEYQTHDVGMNQVMGPSDLNPTRQHSIPWPLGYSSPQVYASSCNMAYPYGSPAPFNYHVAPAPYTNANQTTQVDSFNIFSDENVNGCSIM</sequence>
<dbReference type="Gene3D" id="3.30.70.100">
    <property type="match status" value="1"/>
</dbReference>
<gene>
    <name evidence="8" type="ORF">D5086_0000029090</name>
</gene>
<accession>A0A4U5QXJ3</accession>
<comment type="caution">
    <text evidence="8">The sequence shown here is derived from an EMBL/GenBank/DDBJ whole genome shotgun (WGS) entry which is preliminary data.</text>
</comment>
<feature type="compositionally biased region" description="Basic and acidic residues" evidence="6">
    <location>
        <begin position="124"/>
        <end position="133"/>
    </location>
</feature>
<dbReference type="AlphaFoldDB" id="A0A4U5QXJ3"/>
<keyword evidence="4" id="KW-0636">Prenylation</keyword>
<feature type="domain" description="HMA" evidence="7">
    <location>
        <begin position="16"/>
        <end position="79"/>
    </location>
</feature>
<protein>
    <recommendedName>
        <fullName evidence="7">HMA domain-containing protein</fullName>
    </recommendedName>
</protein>
<keyword evidence="2" id="KW-0479">Metal-binding</keyword>
<dbReference type="CDD" id="cd00371">
    <property type="entry name" value="HMA"/>
    <property type="match status" value="1"/>
</dbReference>
<name>A0A4U5QXJ3_POPAL</name>
<dbReference type="PROSITE" id="PS50846">
    <property type="entry name" value="HMA_2"/>
    <property type="match status" value="1"/>
</dbReference>
<reference evidence="8" key="1">
    <citation type="submission" date="2018-10" db="EMBL/GenBank/DDBJ databases">
        <title>Population genomic analysis revealed the cold adaptation of white poplar.</title>
        <authorList>
            <person name="Liu Y.-J."/>
        </authorList>
    </citation>
    <scope>NUCLEOTIDE SEQUENCE [LARGE SCALE GENOMIC DNA]</scope>
    <source>
        <strain evidence="8">PAL-ZL1</strain>
    </source>
</reference>
<organism evidence="8">
    <name type="scientific">Populus alba</name>
    <name type="common">White poplar</name>
    <dbReference type="NCBI Taxonomy" id="43335"/>
    <lineage>
        <taxon>Eukaryota</taxon>
        <taxon>Viridiplantae</taxon>
        <taxon>Streptophyta</taxon>
        <taxon>Embryophyta</taxon>
        <taxon>Tracheophyta</taxon>
        <taxon>Spermatophyta</taxon>
        <taxon>Magnoliopsida</taxon>
        <taxon>eudicotyledons</taxon>
        <taxon>Gunneridae</taxon>
        <taxon>Pentapetalae</taxon>
        <taxon>rosids</taxon>
        <taxon>fabids</taxon>
        <taxon>Malpighiales</taxon>
        <taxon>Salicaceae</taxon>
        <taxon>Saliceae</taxon>
        <taxon>Populus</taxon>
    </lineage>
</organism>
<dbReference type="InterPro" id="IPR006121">
    <property type="entry name" value="HMA_dom"/>
</dbReference>
<dbReference type="Pfam" id="PF00403">
    <property type="entry name" value="HMA"/>
    <property type="match status" value="1"/>
</dbReference>
<dbReference type="EMBL" id="RCHU01000073">
    <property type="protein sequence ID" value="TKS15874.1"/>
    <property type="molecule type" value="Genomic_DNA"/>
</dbReference>
<evidence type="ECO:0000256" key="4">
    <source>
        <dbReference type="ARBA" id="ARBA00023289"/>
    </source>
</evidence>
<evidence type="ECO:0000256" key="6">
    <source>
        <dbReference type="SAM" id="MobiDB-lite"/>
    </source>
</evidence>
<dbReference type="InterPro" id="IPR036163">
    <property type="entry name" value="HMA_dom_sf"/>
</dbReference>
<evidence type="ECO:0000256" key="1">
    <source>
        <dbReference type="ARBA" id="ARBA00022481"/>
    </source>
</evidence>
<evidence type="ECO:0000256" key="5">
    <source>
        <dbReference type="ARBA" id="ARBA00024045"/>
    </source>
</evidence>
<dbReference type="PANTHER" id="PTHR45868:SF80">
    <property type="entry name" value="F15K9.8-RELATED"/>
    <property type="match status" value="1"/>
</dbReference>
<dbReference type="SUPFAM" id="SSF55008">
    <property type="entry name" value="HMA, heavy metal-associated domain"/>
    <property type="match status" value="1"/>
</dbReference>
<evidence type="ECO:0000259" key="7">
    <source>
        <dbReference type="PROSITE" id="PS50846"/>
    </source>
</evidence>
<comment type="similarity">
    <text evidence="5">Belongs to the HIPP family.</text>
</comment>
<evidence type="ECO:0000256" key="3">
    <source>
        <dbReference type="ARBA" id="ARBA00023288"/>
    </source>
</evidence>